<organism evidence="4">
    <name type="scientific">Candidatus Methanofastidiosum methylothiophilum</name>
    <dbReference type="NCBI Taxonomy" id="1705564"/>
    <lineage>
        <taxon>Archaea</taxon>
        <taxon>Methanobacteriati</taxon>
        <taxon>Methanobacteriota</taxon>
        <taxon>Stenosarchaea group</taxon>
        <taxon>Candidatus Methanofastidiosia</taxon>
        <taxon>Candidatus Methanofastidiosales</taxon>
        <taxon>Candidatus Methanofastidiosaceae</taxon>
        <taxon>Candidatus Methanofastidiosum</taxon>
    </lineage>
</organism>
<evidence type="ECO:0000313" key="5">
    <source>
        <dbReference type="Proteomes" id="UP000092420"/>
    </source>
</evidence>
<feature type="transmembrane region" description="Helical" evidence="1">
    <location>
        <begin position="5"/>
        <end position="25"/>
    </location>
</feature>
<feature type="transmembrane region" description="Helical" evidence="1">
    <location>
        <begin position="183"/>
        <end position="203"/>
    </location>
</feature>
<accession>A0A150JIA7</accession>
<accession>A0A150JAM1</accession>
<dbReference type="GO" id="GO:0009636">
    <property type="term" value="P:response to toxic substance"/>
    <property type="evidence" value="ECO:0007669"/>
    <property type="project" value="TreeGrafter"/>
</dbReference>
<reference evidence="4 5" key="1">
    <citation type="journal article" date="2016" name="ISME J.">
        <title>Chasing the elusive Euryarchaeota class WSA2: genomes reveal a uniquely fastidious methyl-reducing methanogen.</title>
        <authorList>
            <person name="Nobu M.K."/>
            <person name="Narihiro T."/>
            <person name="Kuroda K."/>
            <person name="Mei R."/>
            <person name="Liu W.T."/>
        </authorList>
    </citation>
    <scope>NUCLEOTIDE SEQUENCE [LARGE SCALE GENOMIC DNA]</scope>
    <source>
        <strain evidence="3">ADurb1013_Bin02101</strain>
        <strain evidence="4">ADurb1213_Bin02801</strain>
    </source>
</reference>
<dbReference type="InterPro" id="IPR026272">
    <property type="entry name" value="SdpI"/>
</dbReference>
<dbReference type="InterPro" id="IPR012867">
    <property type="entry name" value="DUF1648"/>
</dbReference>
<dbReference type="AlphaFoldDB" id="A0A150JFP9"/>
<evidence type="ECO:0000313" key="3">
    <source>
        <dbReference type="EMBL" id="KYC54287.1"/>
    </source>
</evidence>
<dbReference type="EMBL" id="LNJB01000015">
    <property type="protein sequence ID" value="KYC54287.1"/>
    <property type="molecule type" value="Genomic_DNA"/>
</dbReference>
<name>A0A150JFP9_9EURY</name>
<keyword evidence="1" id="KW-0472">Membrane</keyword>
<dbReference type="PATRIC" id="fig|1706433.3.peg.1182"/>
<feature type="transmembrane region" description="Helical" evidence="1">
    <location>
        <begin position="45"/>
        <end position="66"/>
    </location>
</feature>
<feature type="transmembrane region" description="Helical" evidence="1">
    <location>
        <begin position="86"/>
        <end position="106"/>
    </location>
</feature>
<accession>A0A150JFP9</accession>
<feature type="transmembrane region" description="Helical" evidence="1">
    <location>
        <begin position="112"/>
        <end position="131"/>
    </location>
</feature>
<dbReference type="Pfam" id="PF07853">
    <property type="entry name" value="DUF1648"/>
    <property type="match status" value="1"/>
</dbReference>
<dbReference type="Pfam" id="PF13630">
    <property type="entry name" value="SdpI"/>
    <property type="match status" value="1"/>
</dbReference>
<evidence type="ECO:0000313" key="4">
    <source>
        <dbReference type="EMBL" id="KYC56926.1"/>
    </source>
</evidence>
<dbReference type="Proteomes" id="UP000092420">
    <property type="component" value="Unassembled WGS sequence"/>
</dbReference>
<dbReference type="PANTHER" id="PTHR37810">
    <property type="entry name" value="IMMUNITY PROTEIN SDPI"/>
    <property type="match status" value="1"/>
</dbReference>
<protein>
    <recommendedName>
        <fullName evidence="2">DUF1648 domain-containing protein</fullName>
    </recommendedName>
</protein>
<dbReference type="PATRIC" id="fig|1706435.3.peg.1247"/>
<comment type="caution">
    <text evidence="4">The sequence shown here is derived from an EMBL/GenBank/DDBJ whole genome shotgun (WGS) entry which is preliminary data.</text>
</comment>
<proteinExistence type="predicted"/>
<sequence>MRTRVISAGIILLSFFIGIVSYSYLPDMMPMHWNAQGEIDGYMGKLWGLFMLPIISLGLFALFLVIPKLDPRRSNLESFKEYYQGIILMIVGFLFYIYILTILAAIGYKFNMVQAMSLSFAVLFYYMGIVLKKTKSNFFVGIRTPWTLSDEKVWEKTHDLGGKLFKVSGIIAFFGVLFKEVAIFLMIIPTIVASIFIYIYSYLEYAKIHKGK</sequence>
<dbReference type="InterPro" id="IPR025962">
    <property type="entry name" value="SdpI/YhfL"/>
</dbReference>
<evidence type="ECO:0000256" key="1">
    <source>
        <dbReference type="SAM" id="Phobius"/>
    </source>
</evidence>
<gene>
    <name evidence="3" type="ORF">AN188_01178</name>
    <name evidence="4" type="ORF">APG09_01253</name>
</gene>
<keyword evidence="1" id="KW-1133">Transmembrane helix</keyword>
<evidence type="ECO:0000259" key="2">
    <source>
        <dbReference type="Pfam" id="PF07853"/>
    </source>
</evidence>
<feature type="transmembrane region" description="Helical" evidence="1">
    <location>
        <begin position="160"/>
        <end position="177"/>
    </location>
</feature>
<dbReference type="PANTHER" id="PTHR37810:SF5">
    <property type="entry name" value="IMMUNITY PROTEIN SDPI"/>
    <property type="match status" value="1"/>
</dbReference>
<dbReference type="PIRSF" id="PIRSF038959">
    <property type="entry name" value="SdpI"/>
    <property type="match status" value="1"/>
</dbReference>
<keyword evidence="1" id="KW-0812">Transmembrane</keyword>
<feature type="domain" description="DUF1648" evidence="2">
    <location>
        <begin position="10"/>
        <end position="56"/>
    </location>
</feature>
<dbReference type="EMBL" id="LNJE01000015">
    <property type="protein sequence ID" value="KYC56926.1"/>
    <property type="molecule type" value="Genomic_DNA"/>
</dbReference>